<evidence type="ECO:0000256" key="1">
    <source>
        <dbReference type="SAM" id="MobiDB-lite"/>
    </source>
</evidence>
<dbReference type="PANTHER" id="PTHR43745:SF2">
    <property type="entry name" value="NITROREDUCTASE MJ1384-RELATED"/>
    <property type="match status" value="1"/>
</dbReference>
<dbReference type="Pfam" id="PF14028">
    <property type="entry name" value="Lant_dehydr_C"/>
    <property type="match status" value="1"/>
</dbReference>
<dbReference type="EMBL" id="HE804045">
    <property type="protein sequence ID" value="CCH32672.1"/>
    <property type="molecule type" value="Genomic_DNA"/>
</dbReference>
<reference evidence="3 4" key="1">
    <citation type="journal article" date="2012" name="BMC Genomics">
        <title>Complete genome sequence of Saccharothrix espanaensis DSM 44229T and comparison to the other completely sequenced Pseudonocardiaceae.</title>
        <authorList>
            <person name="Strobel T."/>
            <person name="Al-Dilaimi A."/>
            <person name="Blom J."/>
            <person name="Gessner A."/>
            <person name="Kalinowski J."/>
            <person name="Luzhetska M."/>
            <person name="Puhler A."/>
            <person name="Szczepanowski R."/>
            <person name="Bechthold A."/>
            <person name="Ruckert C."/>
        </authorList>
    </citation>
    <scope>NUCLEOTIDE SEQUENCE [LARGE SCALE GENOMIC DNA]</scope>
    <source>
        <strain evidence="4">ATCC 51144 / DSM 44229 / JCM 9112 / NBRC 15066 / NRRL 15764</strain>
    </source>
</reference>
<evidence type="ECO:0000259" key="2">
    <source>
        <dbReference type="Pfam" id="PF14028"/>
    </source>
</evidence>
<accession>K0K513</accession>
<evidence type="ECO:0000313" key="3">
    <source>
        <dbReference type="EMBL" id="CCH32672.1"/>
    </source>
</evidence>
<dbReference type="BioCyc" id="SESP1179773:BN6_RS26165-MONOMER"/>
<proteinExistence type="predicted"/>
<dbReference type="InterPro" id="IPR023809">
    <property type="entry name" value="Thiopep_bacteriocin_synth_dom"/>
</dbReference>
<dbReference type="PANTHER" id="PTHR43745">
    <property type="entry name" value="NITROREDUCTASE MJ1384-RELATED"/>
    <property type="match status" value="1"/>
</dbReference>
<feature type="domain" description="Thiopeptide-type bacteriocin biosynthesis" evidence="2">
    <location>
        <begin position="10"/>
        <end position="339"/>
    </location>
</feature>
<dbReference type="OrthoDB" id="3723182at2"/>
<dbReference type="eggNOG" id="COG0778">
    <property type="taxonomic scope" value="Bacteria"/>
</dbReference>
<evidence type="ECO:0000313" key="4">
    <source>
        <dbReference type="Proteomes" id="UP000006281"/>
    </source>
</evidence>
<dbReference type="HOGENOM" id="CLU_347763_0_0_11"/>
<sequence length="811" mass="87157">MTRLPESVTWLDHRVYRSTSHDAVIAEQLAPLLDDVAGQCALRQIFREWQGGPNIRVSLLVDGSTAADVASALRHRLGAAEPGTPAARPAADLELALREGVDDDLPPQPDNSVLRIAHPDRAPVLGGADAVALFDRFHHLSTGAAIDSLRAAGGERPAARMRLAVALMLLCATRFPGPLRLGGMSFRSHVEGAIMESATPDRLRAELSRLSERWLPRLTPLVELVLRSARTGEPLHLPGLAAFTDGVEGLVPEARRLLALDRLRLPLTGRHGETSWDESVLARSPFHARLQRDPRWLAAAASDPVLRLHRVLVNWTYLHLTRLGVTPGQRLALGQVVADVVDRHADTEIRFTPGARDTAGLPALRYARDNRTGVRIPEGVDWSELPAPRPVGELTALPDGRPTPAGGLDPRSPDDWGTFLRCAAGASRLRPAAGAERFPASVHRVVSSAGQRYPADLHTVFGDTASARYEPVHHALARPAGPEPAGVPRDLVVTVTPWRTEFKYGEFAYRLQCMDAGVLVGQTLAVAEAAGWDLGVCYHFPDAEVDRVIGVDGTTTRSYAVLTAGPAAVPVAARPAPVGHPVEDAARARPGAPRVSAPPLLGRLRAGVVEWVDLPPTDPGDDAWTARRSSLGFFGRGGLTAEELAGLLDRIRAPYRNDLPGGRCFDQTAHVVTIGDVAGVAPGVYLVVDGRRLGLLRRGDVRHELRHAVTRSVIDVGCVPVALTVVTDYEAALPVHGDRWYRIQGMEAGIATQRGYLAAAARSLACQAHCGLDPDVLMTALGLADQHLEPMIQLLVGRPKDVGFAYELGVF</sequence>
<dbReference type="Proteomes" id="UP000006281">
    <property type="component" value="Chromosome"/>
</dbReference>
<dbReference type="KEGG" id="sesp:BN6_54130"/>
<dbReference type="SUPFAM" id="SSF55469">
    <property type="entry name" value="FMN-dependent nitroreductase-like"/>
    <property type="match status" value="2"/>
</dbReference>
<dbReference type="Gene3D" id="3.40.109.10">
    <property type="entry name" value="NADH Oxidase"/>
    <property type="match status" value="2"/>
</dbReference>
<dbReference type="STRING" id="1179773.BN6_54130"/>
<name>K0K513_SACES</name>
<dbReference type="GO" id="GO:0016491">
    <property type="term" value="F:oxidoreductase activity"/>
    <property type="evidence" value="ECO:0007669"/>
    <property type="project" value="InterPro"/>
</dbReference>
<gene>
    <name evidence="3" type="ordered locus">BN6_54130</name>
</gene>
<dbReference type="InterPro" id="IPR000415">
    <property type="entry name" value="Nitroreductase-like"/>
</dbReference>
<dbReference type="RefSeq" id="WP_015102784.1">
    <property type="nucleotide sequence ID" value="NC_019673.1"/>
</dbReference>
<keyword evidence="4" id="KW-1185">Reference proteome</keyword>
<dbReference type="PATRIC" id="fig|1179773.3.peg.5455"/>
<organism evidence="3 4">
    <name type="scientific">Saccharothrix espanaensis (strain ATCC 51144 / DSM 44229 / JCM 9112 / NBRC 15066 / NRRL 15764)</name>
    <dbReference type="NCBI Taxonomy" id="1179773"/>
    <lineage>
        <taxon>Bacteria</taxon>
        <taxon>Bacillati</taxon>
        <taxon>Actinomycetota</taxon>
        <taxon>Actinomycetes</taxon>
        <taxon>Pseudonocardiales</taxon>
        <taxon>Pseudonocardiaceae</taxon>
        <taxon>Saccharothrix</taxon>
    </lineage>
</organism>
<dbReference type="AlphaFoldDB" id="K0K513"/>
<protein>
    <submittedName>
        <fullName evidence="3">Putative oxidoreductase</fullName>
    </submittedName>
</protein>
<feature type="region of interest" description="Disordered" evidence="1">
    <location>
        <begin position="385"/>
        <end position="414"/>
    </location>
</feature>
<dbReference type="InterPro" id="IPR052544">
    <property type="entry name" value="Bacteriocin_Proc_Enz"/>
</dbReference>